<feature type="domain" description="SLH" evidence="4">
    <location>
        <begin position="906"/>
        <end position="968"/>
    </location>
</feature>
<evidence type="ECO:0000259" key="4">
    <source>
        <dbReference type="PROSITE" id="PS51272"/>
    </source>
</evidence>
<feature type="region of interest" description="Disordered" evidence="2">
    <location>
        <begin position="30"/>
        <end position="56"/>
    </location>
</feature>
<feature type="compositionally biased region" description="Basic and acidic residues" evidence="2">
    <location>
        <begin position="896"/>
        <end position="925"/>
    </location>
</feature>
<protein>
    <submittedName>
        <fullName evidence="5">S-layer homology domain-containing protein</fullName>
    </submittedName>
</protein>
<dbReference type="EMBL" id="FNAF01000003">
    <property type="protein sequence ID" value="SDD38827.1"/>
    <property type="molecule type" value="Genomic_DNA"/>
</dbReference>
<keyword evidence="6" id="KW-1185">Reference proteome</keyword>
<keyword evidence="1" id="KW-0677">Repeat</keyword>
<dbReference type="AlphaFoldDB" id="A0A1G6UE07"/>
<feature type="chain" id="PRO_5011729517" evidence="3">
    <location>
        <begin position="29"/>
        <end position="1121"/>
    </location>
</feature>
<dbReference type="RefSeq" id="WP_091791292.1">
    <property type="nucleotide sequence ID" value="NZ_FNAF01000003.1"/>
</dbReference>
<feature type="compositionally biased region" description="Polar residues" evidence="2">
    <location>
        <begin position="34"/>
        <end position="51"/>
    </location>
</feature>
<evidence type="ECO:0000256" key="3">
    <source>
        <dbReference type="SAM" id="SignalP"/>
    </source>
</evidence>
<name>A0A1G6UE07_PEPNI</name>
<reference evidence="5 6" key="1">
    <citation type="submission" date="2016-10" db="EMBL/GenBank/DDBJ databases">
        <authorList>
            <person name="de Groot N.N."/>
        </authorList>
    </citation>
    <scope>NUCLEOTIDE SEQUENCE [LARGE SCALE GENOMIC DNA]</scope>
    <source>
        <strain evidence="5 6">DSM 20475</strain>
    </source>
</reference>
<dbReference type="Pfam" id="PF00395">
    <property type="entry name" value="SLH"/>
    <property type="match status" value="3"/>
</dbReference>
<dbReference type="OrthoDB" id="2112962at2"/>
<feature type="region of interest" description="Disordered" evidence="2">
    <location>
        <begin position="857"/>
        <end position="925"/>
    </location>
</feature>
<dbReference type="PANTHER" id="PTHR43308">
    <property type="entry name" value="OUTER MEMBRANE PROTEIN ALPHA-RELATED"/>
    <property type="match status" value="1"/>
</dbReference>
<accession>A0A1G6UE07</accession>
<feature type="compositionally biased region" description="Basic and acidic residues" evidence="2">
    <location>
        <begin position="587"/>
        <end position="606"/>
    </location>
</feature>
<dbReference type="InterPro" id="IPR051465">
    <property type="entry name" value="Cell_Envelope_Struct_Comp"/>
</dbReference>
<keyword evidence="3" id="KW-0732">Signal</keyword>
<evidence type="ECO:0000256" key="1">
    <source>
        <dbReference type="ARBA" id="ARBA00022737"/>
    </source>
</evidence>
<dbReference type="InterPro" id="IPR001119">
    <property type="entry name" value="SLH_dom"/>
</dbReference>
<evidence type="ECO:0000256" key="2">
    <source>
        <dbReference type="SAM" id="MobiDB-lite"/>
    </source>
</evidence>
<evidence type="ECO:0000313" key="6">
    <source>
        <dbReference type="Proteomes" id="UP000198995"/>
    </source>
</evidence>
<proteinExistence type="predicted"/>
<feature type="domain" description="SLH" evidence="4">
    <location>
        <begin position="1028"/>
        <end position="1091"/>
    </location>
</feature>
<sequence>MRQKSKKWMAIALSLAMLIAMLPSAALAEAPQEADSSPSSRTTADPAQNESPAIKPVIDGDKEVEVIIHGKPSALIVDLPDKTCFRAKPDDLTGKWIKDKGNSTSAATLEEVDDHTVRVILPKGKTFEKGQVITAYQAILVRTTYISSPHVTCTVAAKPTVIQPMPDANGNLAAIPDGYARITFDPTGEGSLVGQKKGEPASFDVLLGTSWAAAKAAGVTVPQDPTHANPNMQFKGWTNLPADEATVNEGLTITANFIELSNQDVIPYIPADLANPTNPDDSKVPTKDKDGKIVDKSLYDIVAFTIADADKDKGSLTLGDKTEQVISALVKKGSTWDKVTAPTIKVADATTKANGYNPAIPAGTEAVVDKSVYTAQFITNGQEITPGTKLSDGVFEVKVSRDESSIKDNILYGKSYAVFKDSKLDSKKFPTPEAADNFKEARWYKNADTKATADPSAVAITVNTTFTAKAVSSAFDKDKVADMIVKTQPKLDYVEGSADKGKLDLSNLVVTLTDKNGNKQDVPFDQLGGYGITATPANGTAMTLANHNGNPVTLTKGKLTAETDNLTVTKENSKELVIPFEPSDPSKPAEKDDKNIPKEDDNKKPINREDYVVVGFKVSPDKSGTLTLGKEANKAVISALVKKGTEWAKVTQPTPNGGNDYTFWHWDQAPADKVADGQVRVASFIKSGDEIDPNDKNPLPNNFHKVTVAKGTGVDGKEAEDKSLFGKTYAVKKGEKLAEEKFPALVAEKDYKNPAWDVEKPWTVAVADKDLTYTASATSAVFDKQNITKIEILQDPTKMTYTEGEQPSYDGLKIQLTDQNANTVDIAKDQLADYGVTVTPAETAKLTVNDHQGQPFIARAKDKDGNPLTAKTKTDITVKVKAPAQNKSSHRSKTIPKPEPKPTPKPETKPEAKPAPKLSNHDLNKTGHYSYLTGYPDGSFAPNKGMTRAEVASLFTRLLKDQPLKGQSYKADLSDLHAGDWYADAVGYAVQKGIVSGYPDGTFKPNQAISRGEFAAIAARFTDMTGDQPPAFSDLDPNHWSYQAICQVAAKGWLSGYPDGSFKPNQPITRAEVATISNRMLNRTPDLDRLKAHTADLPQFNDVGSGDWFYGAIMEAGFDRP</sequence>
<dbReference type="STRING" id="2741.SAMN04489866_10317"/>
<dbReference type="Proteomes" id="UP000198995">
    <property type="component" value="Unassembled WGS sequence"/>
</dbReference>
<evidence type="ECO:0000313" key="5">
    <source>
        <dbReference type="EMBL" id="SDD38827.1"/>
    </source>
</evidence>
<feature type="domain" description="SLH" evidence="4">
    <location>
        <begin position="969"/>
        <end position="1027"/>
    </location>
</feature>
<organism evidence="5 6">
    <name type="scientific">Peptococcus niger</name>
    <dbReference type="NCBI Taxonomy" id="2741"/>
    <lineage>
        <taxon>Bacteria</taxon>
        <taxon>Bacillati</taxon>
        <taxon>Bacillota</taxon>
        <taxon>Clostridia</taxon>
        <taxon>Eubacteriales</taxon>
        <taxon>Peptococcaceae</taxon>
        <taxon>Peptococcus</taxon>
    </lineage>
</organism>
<gene>
    <name evidence="5" type="ORF">SAMN04489866_10317</name>
</gene>
<feature type="signal peptide" evidence="3">
    <location>
        <begin position="1"/>
        <end position="28"/>
    </location>
</feature>
<dbReference type="Gene3D" id="2.60.40.3630">
    <property type="match status" value="2"/>
</dbReference>
<feature type="region of interest" description="Disordered" evidence="2">
    <location>
        <begin position="575"/>
        <end position="606"/>
    </location>
</feature>
<dbReference type="PROSITE" id="PS51272">
    <property type="entry name" value="SLH"/>
    <property type="match status" value="3"/>
</dbReference>